<gene>
    <name evidence="2" type="ORF">A9F13_06g01111</name>
</gene>
<dbReference type="GO" id="GO:0000175">
    <property type="term" value="F:3'-5'-RNA exonuclease activity"/>
    <property type="evidence" value="ECO:0007669"/>
    <property type="project" value="TreeGrafter"/>
</dbReference>
<feature type="domain" description="Endonuclease/exonuclease/phosphatase" evidence="1">
    <location>
        <begin position="69"/>
        <end position="386"/>
    </location>
</feature>
<dbReference type="Proteomes" id="UP000195602">
    <property type="component" value="Unassembled WGS sequence"/>
</dbReference>
<evidence type="ECO:0000259" key="1">
    <source>
        <dbReference type="Pfam" id="PF03372"/>
    </source>
</evidence>
<comment type="caution">
    <text evidence="2">The sequence shown here is derived from an EMBL/GenBank/DDBJ whole genome shotgun (WGS) entry which is preliminary data.</text>
</comment>
<dbReference type="InterPro" id="IPR050410">
    <property type="entry name" value="CCR4/nocturin_mRNA_transcr"/>
</dbReference>
<evidence type="ECO:0000313" key="2">
    <source>
        <dbReference type="EMBL" id="OVF08982.1"/>
    </source>
</evidence>
<proteinExistence type="predicted"/>
<dbReference type="Pfam" id="PF03372">
    <property type="entry name" value="Exo_endo_phos"/>
    <property type="match status" value="1"/>
</dbReference>
<sequence>MLALKHLKRVCVHIQQPQRRLSGVSITPEPTPSIYPHSHIKPPPNFDATKFRQWIELSPKNGKPSISIMTFNLLSQHYVWKKVFGDLDQNYLDWTHYRFPLINQTISQFQCDIMCFQELECSVYENSWKSNFPLKNYSSVYMRKPNPKYWGTKPSEFMDGVGVFVNSERFDVVDYYPINYGNYVSEHPDRFDLTDDVVSRVIPRNTVALILKLWDKQAEKTVYVTNTHLYWSPKFNDVKLIQTKILLNELARLIGEEENPCIIMCGDYNSTPNSLVFKLLKDGKVKVDTAEEFADFDYGHKIDGEPLDNEFVKSPFDLTPAYGPLLKDGSPHKLDFTSYSKNLTEVLDHIWFSSATFEANRVLGKVEGDYSAQASGFPDRQFPSDHIPLVSEISYI</sequence>
<dbReference type="SUPFAM" id="SSF56219">
    <property type="entry name" value="DNase I-like"/>
    <property type="match status" value="1"/>
</dbReference>
<protein>
    <submittedName>
        <fullName evidence="2">Glucose-repressible alcohol dehydrogenase transcriptional effector</fullName>
    </submittedName>
</protein>
<dbReference type="KEGG" id="clus:A9F13_06g01111"/>
<evidence type="ECO:0000313" key="3">
    <source>
        <dbReference type="Proteomes" id="UP000195602"/>
    </source>
</evidence>
<dbReference type="AlphaFoldDB" id="A0AA91Q1G2"/>
<dbReference type="EMBL" id="LYUB02000006">
    <property type="protein sequence ID" value="OVF08982.1"/>
    <property type="molecule type" value="Genomic_DNA"/>
</dbReference>
<name>A0AA91Q1G2_CLALS</name>
<dbReference type="PANTHER" id="PTHR12121">
    <property type="entry name" value="CARBON CATABOLITE REPRESSOR PROTEIN 4"/>
    <property type="match status" value="1"/>
</dbReference>
<accession>A0AA91Q1G2</accession>
<organism evidence="2 3">
    <name type="scientific">Clavispora lusitaniae</name>
    <name type="common">Candida lusitaniae</name>
    <dbReference type="NCBI Taxonomy" id="36911"/>
    <lineage>
        <taxon>Eukaryota</taxon>
        <taxon>Fungi</taxon>
        <taxon>Dikarya</taxon>
        <taxon>Ascomycota</taxon>
        <taxon>Saccharomycotina</taxon>
        <taxon>Pichiomycetes</taxon>
        <taxon>Metschnikowiaceae</taxon>
        <taxon>Clavispora</taxon>
    </lineage>
</organism>
<dbReference type="InterPro" id="IPR005135">
    <property type="entry name" value="Endo/exonuclease/phosphatase"/>
</dbReference>
<dbReference type="PANTHER" id="PTHR12121:SF100">
    <property type="entry name" value="POLY(A)-SPECIFIC RIBONUCLEASE"/>
    <property type="match status" value="1"/>
</dbReference>
<dbReference type="InterPro" id="IPR036691">
    <property type="entry name" value="Endo/exonu/phosph_ase_sf"/>
</dbReference>
<dbReference type="Gene3D" id="3.60.10.10">
    <property type="entry name" value="Endonuclease/exonuclease/phosphatase"/>
    <property type="match status" value="1"/>
</dbReference>
<reference evidence="2 3" key="1">
    <citation type="submission" date="2017-04" db="EMBL/GenBank/DDBJ databases">
        <title>Draft genome of the yeast Clavispora lusitaniae type strain CBS 6936.</title>
        <authorList>
            <person name="Durrens P."/>
            <person name="Klopp C."/>
            <person name="Biteau N."/>
            <person name="Fitton-Ouhabi V."/>
            <person name="Dementhon K."/>
            <person name="Accoceberry I."/>
            <person name="Sherman D.J."/>
            <person name="Noel T."/>
        </authorList>
    </citation>
    <scope>NUCLEOTIDE SEQUENCE [LARGE SCALE GENOMIC DNA]</scope>
    <source>
        <strain evidence="2 3">CBS 6936</strain>
    </source>
</reference>